<dbReference type="EMBL" id="JAZGQO010000001">
    <property type="protein sequence ID" value="KAK6196446.1"/>
    <property type="molecule type" value="Genomic_DNA"/>
</dbReference>
<comment type="similarity">
    <text evidence="1">Belongs to the FGGY kinase family.</text>
</comment>
<comment type="caution">
    <text evidence="5">The sequence shown here is derived from an EMBL/GenBank/DDBJ whole genome shotgun (WGS) entry which is preliminary data.</text>
</comment>
<dbReference type="GO" id="GO:0016301">
    <property type="term" value="F:kinase activity"/>
    <property type="evidence" value="ECO:0007669"/>
    <property type="project" value="UniProtKB-KW"/>
</dbReference>
<dbReference type="GO" id="GO:0046167">
    <property type="term" value="P:glycerol-3-phosphate biosynthetic process"/>
    <property type="evidence" value="ECO:0007669"/>
    <property type="project" value="TreeGrafter"/>
</dbReference>
<keyword evidence="6" id="KW-1185">Reference proteome</keyword>
<evidence type="ECO:0000256" key="1">
    <source>
        <dbReference type="ARBA" id="ARBA00009156"/>
    </source>
</evidence>
<dbReference type="Pfam" id="PF00370">
    <property type="entry name" value="FGGY_N"/>
    <property type="match status" value="1"/>
</dbReference>
<evidence type="ECO:0000313" key="5">
    <source>
        <dbReference type="EMBL" id="KAK6196446.1"/>
    </source>
</evidence>
<dbReference type="InterPro" id="IPR043129">
    <property type="entry name" value="ATPase_NBD"/>
</dbReference>
<evidence type="ECO:0000256" key="3">
    <source>
        <dbReference type="ARBA" id="ARBA00022777"/>
    </source>
</evidence>
<accession>A0AAN8KI59</accession>
<dbReference type="AlphaFoldDB" id="A0AAN8KI59"/>
<dbReference type="Gene3D" id="3.30.420.40">
    <property type="match status" value="1"/>
</dbReference>
<organism evidence="5 6">
    <name type="scientific">Patella caerulea</name>
    <name type="common">Rayed Mediterranean limpet</name>
    <dbReference type="NCBI Taxonomy" id="87958"/>
    <lineage>
        <taxon>Eukaryota</taxon>
        <taxon>Metazoa</taxon>
        <taxon>Spiralia</taxon>
        <taxon>Lophotrochozoa</taxon>
        <taxon>Mollusca</taxon>
        <taxon>Gastropoda</taxon>
        <taxon>Patellogastropoda</taxon>
        <taxon>Patelloidea</taxon>
        <taxon>Patellidae</taxon>
        <taxon>Patella</taxon>
    </lineage>
</organism>
<dbReference type="SUPFAM" id="SSF53067">
    <property type="entry name" value="Actin-like ATPase domain"/>
    <property type="match status" value="1"/>
</dbReference>
<dbReference type="FunFam" id="3.30.420.40:FF:000102">
    <property type="entry name" value="Putative glycerol kinase 5"/>
    <property type="match status" value="1"/>
</dbReference>
<dbReference type="PANTHER" id="PTHR10196">
    <property type="entry name" value="SUGAR KINASE"/>
    <property type="match status" value="1"/>
</dbReference>
<dbReference type="InterPro" id="IPR018484">
    <property type="entry name" value="FGGY_N"/>
</dbReference>
<proteinExistence type="inferred from homology"/>
<dbReference type="PANTHER" id="PTHR10196:SF68">
    <property type="entry name" value="GLYCEROL KINASE 5-RELATED"/>
    <property type="match status" value="1"/>
</dbReference>
<dbReference type="Proteomes" id="UP001347796">
    <property type="component" value="Unassembled WGS sequence"/>
</dbReference>
<dbReference type="GO" id="GO:0006071">
    <property type="term" value="P:glycerol metabolic process"/>
    <property type="evidence" value="ECO:0007669"/>
    <property type="project" value="TreeGrafter"/>
</dbReference>
<protein>
    <recommendedName>
        <fullName evidence="4">Carbohydrate kinase FGGY N-terminal domain-containing protein</fullName>
    </recommendedName>
</protein>
<keyword evidence="2" id="KW-0808">Transferase</keyword>
<dbReference type="GO" id="GO:0005739">
    <property type="term" value="C:mitochondrion"/>
    <property type="evidence" value="ECO:0007669"/>
    <property type="project" value="TreeGrafter"/>
</dbReference>
<name>A0AAN8KI59_PATCE</name>
<gene>
    <name evidence="5" type="ORF">SNE40_001669</name>
</gene>
<keyword evidence="3" id="KW-0418">Kinase</keyword>
<evidence type="ECO:0000259" key="4">
    <source>
        <dbReference type="Pfam" id="PF00370"/>
    </source>
</evidence>
<sequence length="271" mass="30508">MSDDINEGVKKGSSPAYVLSLDVGTTTLRSHIYDKLCNVKGSSSKKIKVIHPNVGWSEMDPELLVDQVKDCINESIRAAGIEANKVTCLGIATQRATFLTWDSETGKPYHNLVTWQDLRASDHVKLWNNSYTMKCINTGSKLLHFLTRKKRYLAASVLQFLTKQVTMRLLWFFQNIPKLHERASEGKVMFGCIDTWLLWKLTGGTVHSTDYSCASSTGLYDPFQIEWSSIVCNLVNIPMSIFPEVKDTSGHFGYTNEEFFGAKIPITAIVR</sequence>
<feature type="domain" description="Carbohydrate kinase FGGY N-terminal" evidence="4">
    <location>
        <begin position="17"/>
        <end position="262"/>
    </location>
</feature>
<dbReference type="GO" id="GO:0006641">
    <property type="term" value="P:triglyceride metabolic process"/>
    <property type="evidence" value="ECO:0007669"/>
    <property type="project" value="TreeGrafter"/>
</dbReference>
<evidence type="ECO:0000313" key="6">
    <source>
        <dbReference type="Proteomes" id="UP001347796"/>
    </source>
</evidence>
<evidence type="ECO:0000256" key="2">
    <source>
        <dbReference type="ARBA" id="ARBA00022679"/>
    </source>
</evidence>
<reference evidence="5 6" key="1">
    <citation type="submission" date="2024-01" db="EMBL/GenBank/DDBJ databases">
        <title>The genome of the rayed Mediterranean limpet Patella caerulea (Linnaeus, 1758).</title>
        <authorList>
            <person name="Anh-Thu Weber A."/>
            <person name="Halstead-Nussloch G."/>
        </authorList>
    </citation>
    <scope>NUCLEOTIDE SEQUENCE [LARGE SCALE GENOMIC DNA]</scope>
    <source>
        <strain evidence="5">AATW-2023a</strain>
        <tissue evidence="5">Whole specimen</tissue>
    </source>
</reference>